<dbReference type="PIRSF" id="PIRSF004762">
    <property type="entry name" value="CHP00423"/>
    <property type="match status" value="1"/>
</dbReference>
<dbReference type="RefSeq" id="WP_173801023.1">
    <property type="nucleotide sequence ID" value="NZ_FMYU01000011.1"/>
</dbReference>
<dbReference type="SMART" id="SM00729">
    <property type="entry name" value="Elp3"/>
    <property type="match status" value="1"/>
</dbReference>
<dbReference type="GO" id="GO:0044689">
    <property type="term" value="F:7,8-didemethyl-8-hydroxy-5-deazariboflavin synthase activity"/>
    <property type="evidence" value="ECO:0007669"/>
    <property type="project" value="TreeGrafter"/>
</dbReference>
<dbReference type="GO" id="GO:0102573">
    <property type="term" value="F:aminodeoxyfutalosine synthase activity"/>
    <property type="evidence" value="ECO:0007669"/>
    <property type="project" value="UniProtKB-EC"/>
</dbReference>
<protein>
    <recommendedName>
        <fullName evidence="6">Aminodeoxyfutalosine synthase</fullName>
        <shortName evidence="6">AFL synthase</shortName>
        <shortName evidence="6">Aminofutalosine synthase</shortName>
        <ecNumber evidence="6">2.5.1.120</ecNumber>
    </recommendedName>
    <alternativeName>
        <fullName evidence="6">Menaquinone biosynthetic enzyme MqnE</fullName>
    </alternativeName>
</protein>
<keyword evidence="1 6" id="KW-0004">4Fe-4S</keyword>
<sequence>MKTALTEKYHNEPISYKEALDLFEKADFLDLAQIAKKIKLSKTGNKVYFTINKHINYTNVCSSKCLMCAFYRNEGDKDAYTMSFDQVEKELSGIENLKEVHIVGALNPKLDFSYYIKLLETVKKAAPLANIKAFTAAEIDFFSKISSLSHTEVLEQLKKAGLQTMPGGGAEVFSERVRKKLYPKKIGFEKWAYIHELAHSMGIKSNATLLFGHIETKEEIIDHLFKLRQLQEKTKGFLCFVPLLFHPENTVFEGHIQKKSAIEQLRVLAISRIILDNFDHIKAYWVMMSDSISQVGLHFGADDIDGTIEKENIFHAAGAKSASGLLSEKIIEMVKNAGFVPVLRDALYNEIKVYE</sequence>
<dbReference type="GO" id="GO:0005506">
    <property type="term" value="F:iron ion binding"/>
    <property type="evidence" value="ECO:0007669"/>
    <property type="project" value="UniProtKB-UniRule"/>
</dbReference>
<evidence type="ECO:0000259" key="9">
    <source>
        <dbReference type="PROSITE" id="PS51918"/>
    </source>
</evidence>
<dbReference type="NCBIfam" id="TIGR00423">
    <property type="entry name" value="CofH family radical SAM protein"/>
    <property type="match status" value="1"/>
</dbReference>
<keyword evidence="4 6" id="KW-0408">Iron</keyword>
<feature type="binding site" evidence="6 7">
    <location>
        <position position="68"/>
    </location>
    <ligand>
        <name>[4Fe-4S] cluster</name>
        <dbReference type="ChEBI" id="CHEBI:49883"/>
        <note>4Fe-4S-S-AdoMet</note>
    </ligand>
</feature>
<dbReference type="Proteomes" id="UP000199411">
    <property type="component" value="Unassembled WGS sequence"/>
</dbReference>
<dbReference type="SFLD" id="SFLDG01064">
    <property type="entry name" value="F420__menaquinone_cofactor_bio"/>
    <property type="match status" value="1"/>
</dbReference>
<comment type="catalytic activity">
    <reaction evidence="6">
        <text>3-[(1-carboxyvinyl)-oxy]benzoate + S-adenosyl-L-methionine + H2O = 6-amino-6-deoxyfutalosine + hydrogencarbonate + L-methionine + H(+)</text>
        <dbReference type="Rhea" id="RHEA:33075"/>
        <dbReference type="ChEBI" id="CHEBI:15377"/>
        <dbReference type="ChEBI" id="CHEBI:15378"/>
        <dbReference type="ChEBI" id="CHEBI:17544"/>
        <dbReference type="ChEBI" id="CHEBI:57844"/>
        <dbReference type="ChEBI" id="CHEBI:59789"/>
        <dbReference type="ChEBI" id="CHEBI:64286"/>
        <dbReference type="ChEBI" id="CHEBI:76981"/>
        <dbReference type="EC" id="2.5.1.120"/>
    </reaction>
</comment>
<dbReference type="InterPro" id="IPR013785">
    <property type="entry name" value="Aldolase_TIM"/>
</dbReference>
<accession>A0A1G6QB81</accession>
<proteinExistence type="inferred from homology"/>
<organism evidence="10 11">
    <name type="scientific">Desulfurella multipotens</name>
    <dbReference type="NCBI Taxonomy" id="79269"/>
    <lineage>
        <taxon>Bacteria</taxon>
        <taxon>Pseudomonadati</taxon>
        <taxon>Campylobacterota</taxon>
        <taxon>Desulfurellia</taxon>
        <taxon>Desulfurellales</taxon>
        <taxon>Desulfurellaceae</taxon>
        <taxon>Desulfurella</taxon>
    </lineage>
</organism>
<keyword evidence="5 6" id="KW-0411">Iron-sulfur</keyword>
<dbReference type="PANTHER" id="PTHR43076:SF7">
    <property type="entry name" value="AMINODEOXYFUTALOSINE SYNTHASE"/>
    <property type="match status" value="1"/>
</dbReference>
<dbReference type="Gene3D" id="3.20.20.70">
    <property type="entry name" value="Aldolase class I"/>
    <property type="match status" value="1"/>
</dbReference>
<dbReference type="SFLD" id="SFLDF00342">
    <property type="entry name" value="cyclic_dehypoxanthine_futalosi"/>
    <property type="match status" value="1"/>
</dbReference>
<dbReference type="HAMAP" id="MF_00993">
    <property type="entry name" value="MqnE"/>
    <property type="match status" value="1"/>
</dbReference>
<keyword evidence="6" id="KW-0474">Menaquinone biosynthesis</keyword>
<dbReference type="SFLD" id="SFLDF00343">
    <property type="entry name" value="aminofutalosine_synthase_(mqnE"/>
    <property type="match status" value="1"/>
</dbReference>
<dbReference type="UniPathway" id="UPA00079"/>
<feature type="domain" description="Radical SAM core" evidence="9">
    <location>
        <begin position="47"/>
        <end position="279"/>
    </location>
</feature>
<comment type="cofactor">
    <cofactor evidence="6 7">
        <name>[4Fe-4S] cluster</name>
        <dbReference type="ChEBI" id="CHEBI:49883"/>
    </cofactor>
    <text evidence="6 7">Binds 1 [4Fe-4S] cluster. The cluster is coordinated with 3 cysteines and an exchangeable S-adenosyl-L-methionine.</text>
</comment>
<dbReference type="NCBIfam" id="TIGR03700">
    <property type="entry name" value="mena_SCO4494"/>
    <property type="match status" value="1"/>
</dbReference>
<dbReference type="InterPro" id="IPR020050">
    <property type="entry name" value="FO_synthase_su2"/>
</dbReference>
<keyword evidence="3 6" id="KW-0479">Metal-binding</keyword>
<dbReference type="AlphaFoldDB" id="A0A1G6QB81"/>
<dbReference type="Pfam" id="PF04055">
    <property type="entry name" value="Radical_SAM"/>
    <property type="match status" value="1"/>
</dbReference>
<feature type="binding site" evidence="8">
    <location>
        <position position="171"/>
    </location>
    <ligand>
        <name>S-adenosyl-L-methionine</name>
        <dbReference type="ChEBI" id="CHEBI:59789"/>
    </ligand>
</feature>
<dbReference type="InterPro" id="IPR045567">
    <property type="entry name" value="CofH/MnqC-like_C"/>
</dbReference>
<evidence type="ECO:0000313" key="10">
    <source>
        <dbReference type="EMBL" id="SDC89568.1"/>
    </source>
</evidence>
<evidence type="ECO:0000256" key="3">
    <source>
        <dbReference type="ARBA" id="ARBA00022723"/>
    </source>
</evidence>
<dbReference type="SUPFAM" id="SSF102114">
    <property type="entry name" value="Radical SAM enzymes"/>
    <property type="match status" value="1"/>
</dbReference>
<evidence type="ECO:0000256" key="8">
    <source>
        <dbReference type="PIRSR" id="PIRSR004762-2"/>
    </source>
</evidence>
<keyword evidence="6" id="KW-0808">Transferase</keyword>
<evidence type="ECO:0000256" key="7">
    <source>
        <dbReference type="PIRSR" id="PIRSR004762-1"/>
    </source>
</evidence>
<dbReference type="PANTHER" id="PTHR43076">
    <property type="entry name" value="FO SYNTHASE (COFH)"/>
    <property type="match status" value="1"/>
</dbReference>
<reference evidence="11" key="1">
    <citation type="submission" date="2016-10" db="EMBL/GenBank/DDBJ databases">
        <authorList>
            <person name="Varghese N."/>
            <person name="Submissions S."/>
        </authorList>
    </citation>
    <scope>NUCLEOTIDE SEQUENCE [LARGE SCALE GENOMIC DNA]</scope>
    <source>
        <strain evidence="11">DSM 8415</strain>
    </source>
</reference>
<dbReference type="PROSITE" id="PS51918">
    <property type="entry name" value="RADICAL_SAM"/>
    <property type="match status" value="1"/>
</dbReference>
<dbReference type="EMBL" id="FMYU01000011">
    <property type="protein sequence ID" value="SDC89568.1"/>
    <property type="molecule type" value="Genomic_DNA"/>
</dbReference>
<gene>
    <name evidence="6" type="primary">mqnE</name>
    <name evidence="10" type="ORF">SAMN05660835_01545</name>
</gene>
<comment type="pathway">
    <text evidence="6">Quinol/quinone metabolism; menaquinone biosynthesis.</text>
</comment>
<feature type="binding site" evidence="6 7">
    <location>
        <position position="65"/>
    </location>
    <ligand>
        <name>[4Fe-4S] cluster</name>
        <dbReference type="ChEBI" id="CHEBI:49883"/>
        <note>4Fe-4S-S-AdoMet</note>
    </ligand>
</feature>
<evidence type="ECO:0000256" key="6">
    <source>
        <dbReference type="HAMAP-Rule" id="MF_00993"/>
    </source>
</evidence>
<evidence type="ECO:0000313" key="11">
    <source>
        <dbReference type="Proteomes" id="UP000199411"/>
    </source>
</evidence>
<name>A0A1G6QB81_9BACT</name>
<dbReference type="InterPro" id="IPR058240">
    <property type="entry name" value="rSAM_sf"/>
</dbReference>
<dbReference type="GO" id="GO:0009234">
    <property type="term" value="P:menaquinone biosynthetic process"/>
    <property type="evidence" value="ECO:0007669"/>
    <property type="project" value="UniProtKB-UniRule"/>
</dbReference>
<dbReference type="InterPro" id="IPR006638">
    <property type="entry name" value="Elp3/MiaA/NifB-like_rSAM"/>
</dbReference>
<feature type="binding site" evidence="6 7">
    <location>
        <position position="61"/>
    </location>
    <ligand>
        <name>[4Fe-4S] cluster</name>
        <dbReference type="ChEBI" id="CHEBI:49883"/>
        <note>4Fe-4S-S-AdoMet</note>
    </ligand>
</feature>
<comment type="similarity">
    <text evidence="6">Belongs to the radical SAM superfamily. MqnE family.</text>
</comment>
<dbReference type="Pfam" id="PF19288">
    <property type="entry name" value="CofH_C"/>
    <property type="match status" value="1"/>
</dbReference>
<comment type="function">
    <text evidence="6">Radical SAM enzyme that catalyzes the addition of the adenosyl radical to the double bond of 3-[(1-carboxyvinyl)oxy]benzoate, leading to aminodeoxyfutalosine (AFL), a key intermediate in the formation of menaquinone (MK, vitamin K2) from chorismate.</text>
</comment>
<evidence type="ECO:0000256" key="2">
    <source>
        <dbReference type="ARBA" id="ARBA00022691"/>
    </source>
</evidence>
<evidence type="ECO:0000256" key="1">
    <source>
        <dbReference type="ARBA" id="ARBA00022485"/>
    </source>
</evidence>
<evidence type="ECO:0000256" key="5">
    <source>
        <dbReference type="ARBA" id="ARBA00023014"/>
    </source>
</evidence>
<dbReference type="SFLD" id="SFLDG01389">
    <property type="entry name" value="menaquinone_synthsis_involved"/>
    <property type="match status" value="1"/>
</dbReference>
<dbReference type="SFLD" id="SFLDS00029">
    <property type="entry name" value="Radical_SAM"/>
    <property type="match status" value="1"/>
</dbReference>
<keyword evidence="11" id="KW-1185">Reference proteome</keyword>
<dbReference type="InterPro" id="IPR034405">
    <property type="entry name" value="F420"/>
</dbReference>
<keyword evidence="2 6" id="KW-0949">S-adenosyl-L-methionine</keyword>
<dbReference type="InterPro" id="IPR007197">
    <property type="entry name" value="rSAM"/>
</dbReference>
<dbReference type="EC" id="2.5.1.120" evidence="6"/>
<dbReference type="InterPro" id="IPR022432">
    <property type="entry name" value="MqnE"/>
</dbReference>
<dbReference type="GO" id="GO:0051539">
    <property type="term" value="F:4 iron, 4 sulfur cluster binding"/>
    <property type="evidence" value="ECO:0007669"/>
    <property type="project" value="UniProtKB-KW"/>
</dbReference>
<evidence type="ECO:0000256" key="4">
    <source>
        <dbReference type="ARBA" id="ARBA00023004"/>
    </source>
</evidence>